<gene>
    <name evidence="2" type="ORF">FJR45_07335</name>
</gene>
<keyword evidence="3" id="KW-1185">Reference proteome</keyword>
<protein>
    <submittedName>
        <fullName evidence="2">Uncharacterized protein</fullName>
    </submittedName>
</protein>
<dbReference type="Proteomes" id="UP000593719">
    <property type="component" value="Chromosome"/>
</dbReference>
<feature type="region of interest" description="Disordered" evidence="1">
    <location>
        <begin position="135"/>
        <end position="245"/>
    </location>
</feature>
<feature type="compositionally biased region" description="Basic and acidic residues" evidence="1">
    <location>
        <begin position="215"/>
        <end position="231"/>
    </location>
</feature>
<feature type="compositionally biased region" description="Basic residues" evidence="1">
    <location>
        <begin position="235"/>
        <end position="245"/>
    </location>
</feature>
<dbReference type="AlphaFoldDB" id="A0A7M1B4Z5"/>
<feature type="compositionally biased region" description="Basic and acidic residues" evidence="1">
    <location>
        <begin position="135"/>
        <end position="190"/>
    </location>
</feature>
<name>A0A7M1B4Z5_9BACT</name>
<reference evidence="2 3" key="1">
    <citation type="submission" date="2019-06" db="EMBL/GenBank/DDBJ databases">
        <title>Sulfurimonas gotlandica sp. nov., a chemoautotrophic and psychrotolerant epsilonproteobacterium isolated from a pelagic redoxcline, and an emended description of the genus Sulfurimonas.</title>
        <authorList>
            <person name="Wang S."/>
            <person name="Jiang L."/>
            <person name="Shao Z."/>
        </authorList>
    </citation>
    <scope>NUCLEOTIDE SEQUENCE [LARGE SCALE GENOMIC DNA]</scope>
    <source>
        <strain evidence="2 3">S2-6</strain>
    </source>
</reference>
<organism evidence="2 3">
    <name type="scientific">Sulfurimonas sediminis</name>
    <dbReference type="NCBI Taxonomy" id="2590020"/>
    <lineage>
        <taxon>Bacteria</taxon>
        <taxon>Pseudomonadati</taxon>
        <taxon>Campylobacterota</taxon>
        <taxon>Epsilonproteobacteria</taxon>
        <taxon>Campylobacterales</taxon>
        <taxon>Sulfurimonadaceae</taxon>
        <taxon>Sulfurimonas</taxon>
    </lineage>
</organism>
<dbReference type="KEGG" id="ssei:FJR45_07335"/>
<dbReference type="EMBL" id="CP041235">
    <property type="protein sequence ID" value="QOP43772.1"/>
    <property type="molecule type" value="Genomic_DNA"/>
</dbReference>
<evidence type="ECO:0000313" key="3">
    <source>
        <dbReference type="Proteomes" id="UP000593719"/>
    </source>
</evidence>
<proteinExistence type="predicted"/>
<dbReference type="RefSeq" id="WP_193149961.1">
    <property type="nucleotide sequence ID" value="NZ_CP041235.1"/>
</dbReference>
<accession>A0A7M1B4Z5</accession>
<evidence type="ECO:0000256" key="1">
    <source>
        <dbReference type="SAM" id="MobiDB-lite"/>
    </source>
</evidence>
<evidence type="ECO:0000313" key="2">
    <source>
        <dbReference type="EMBL" id="QOP43772.1"/>
    </source>
</evidence>
<sequence length="245" mass="28056">MPADTIAIKPNNHRIYPCPDDKKTELLNKIIEENTNEDILVVCASNAQALKEELNNKEISVIEDKELVTNKDLTCGFLISYDMPIKAIVYMARVTKATHKAVMLLDESEQKALHAIETLLGRAIKQEILPGFEYPQKESKNSDEPKRKKLSKDEIREVAKKRYESSTQEKPKFDKPKRDFTKDAEKDDKWAKKKKAPNKFLGKDENGKAKFSGKSGERNHRYDGTPRERLTGKKISIKARKPKDT</sequence>